<gene>
    <name evidence="6" type="ORF">QP792_03985</name>
</gene>
<dbReference type="Pfam" id="PF02661">
    <property type="entry name" value="Fic"/>
    <property type="match status" value="1"/>
</dbReference>
<proteinExistence type="predicted"/>
<dbReference type="AlphaFoldDB" id="A0AAW6ZF86"/>
<dbReference type="PROSITE" id="PS51459">
    <property type="entry name" value="FIDO"/>
    <property type="match status" value="1"/>
</dbReference>
<dbReference type="PANTHER" id="PTHR13504:SF38">
    <property type="entry name" value="FIDO DOMAIN-CONTAINING PROTEIN"/>
    <property type="match status" value="1"/>
</dbReference>
<evidence type="ECO:0000313" key="6">
    <source>
        <dbReference type="EMBL" id="MDK8361372.1"/>
    </source>
</evidence>
<evidence type="ECO:0000256" key="1">
    <source>
        <dbReference type="ARBA" id="ARBA00023015"/>
    </source>
</evidence>
<evidence type="ECO:0000256" key="2">
    <source>
        <dbReference type="ARBA" id="ARBA00023163"/>
    </source>
</evidence>
<evidence type="ECO:0000313" key="7">
    <source>
        <dbReference type="Proteomes" id="UP001240589"/>
    </source>
</evidence>
<dbReference type="Gene3D" id="1.10.3290.10">
    <property type="entry name" value="Fido-like domain"/>
    <property type="match status" value="1"/>
</dbReference>
<feature type="binding site" evidence="4">
    <location>
        <begin position="336"/>
        <end position="343"/>
    </location>
    <ligand>
        <name>ATP</name>
        <dbReference type="ChEBI" id="CHEBI:30616"/>
    </ligand>
</feature>
<keyword evidence="4" id="KW-0547">Nucleotide-binding</keyword>
<dbReference type="InterPro" id="IPR001034">
    <property type="entry name" value="DeoR_HTH"/>
</dbReference>
<feature type="active site" evidence="3">
    <location>
        <position position="332"/>
    </location>
</feature>
<keyword evidence="2" id="KW-0804">Transcription</keyword>
<dbReference type="RefSeq" id="WP_285045783.1">
    <property type="nucleotide sequence ID" value="NZ_JASOLC010000016.1"/>
</dbReference>
<comment type="caution">
    <text evidence="6">The sequence shown here is derived from an EMBL/GenBank/DDBJ whole genome shotgun (WGS) entry which is preliminary data.</text>
</comment>
<protein>
    <submittedName>
        <fullName evidence="6">Fic family protein</fullName>
    </submittedName>
</protein>
<dbReference type="Pfam" id="PF08220">
    <property type="entry name" value="HTH_DeoR"/>
    <property type="match status" value="1"/>
</dbReference>
<accession>A0AAW6ZF86</accession>
<dbReference type="GO" id="GO:0005524">
    <property type="term" value="F:ATP binding"/>
    <property type="evidence" value="ECO:0007669"/>
    <property type="project" value="UniProtKB-KW"/>
</dbReference>
<evidence type="ECO:0000259" key="5">
    <source>
        <dbReference type="PROSITE" id="PS51459"/>
    </source>
</evidence>
<dbReference type="InterPro" id="IPR036597">
    <property type="entry name" value="Fido-like_dom_sf"/>
</dbReference>
<organism evidence="6 7">
    <name type="scientific">Neisseria mucosa</name>
    <dbReference type="NCBI Taxonomy" id="488"/>
    <lineage>
        <taxon>Bacteria</taxon>
        <taxon>Pseudomonadati</taxon>
        <taxon>Pseudomonadota</taxon>
        <taxon>Betaproteobacteria</taxon>
        <taxon>Neisseriales</taxon>
        <taxon>Neisseriaceae</taxon>
        <taxon>Neisseria</taxon>
    </lineage>
</organism>
<feature type="domain" description="Fido" evidence="5">
    <location>
        <begin position="240"/>
        <end position="397"/>
    </location>
</feature>
<keyword evidence="4" id="KW-0067">ATP-binding</keyword>
<dbReference type="InterPro" id="IPR040198">
    <property type="entry name" value="Fido_containing"/>
</dbReference>
<reference evidence="6" key="1">
    <citation type="submission" date="2023-05" db="EMBL/GenBank/DDBJ databases">
        <title>Genomic Catalog of Human Bladder Bacteria.</title>
        <authorList>
            <person name="Du J."/>
        </authorList>
    </citation>
    <scope>NUCLEOTIDE SEQUENCE</scope>
    <source>
        <strain evidence="6">UMB7974B</strain>
    </source>
</reference>
<evidence type="ECO:0000256" key="3">
    <source>
        <dbReference type="PIRSR" id="PIRSR640198-1"/>
    </source>
</evidence>
<dbReference type="SUPFAM" id="SSF140931">
    <property type="entry name" value="Fic-like"/>
    <property type="match status" value="1"/>
</dbReference>
<dbReference type="GO" id="GO:0003700">
    <property type="term" value="F:DNA-binding transcription factor activity"/>
    <property type="evidence" value="ECO:0007669"/>
    <property type="project" value="InterPro"/>
</dbReference>
<evidence type="ECO:0000256" key="4">
    <source>
        <dbReference type="PIRSR" id="PIRSR640198-2"/>
    </source>
</evidence>
<dbReference type="InterPro" id="IPR003812">
    <property type="entry name" value="Fido"/>
</dbReference>
<dbReference type="PANTHER" id="PTHR13504">
    <property type="entry name" value="FIDO DOMAIN-CONTAINING PROTEIN DDB_G0283145"/>
    <property type="match status" value="1"/>
</dbReference>
<sequence length="503" mass="58142">MKVTKPPKVEEILIEHAWDTVLNFVEQFLPDTKQQSLPLKDTNISADNSEIEIETSTLIPNEQSKKIELRIPEKQTWNDLKKLYTECYDLITTHKTTDEKGRYLYWDKIKHKYGKQAEMVWAATKINRLAGKKKITDFQNHEFSFCVPDTMQSLLHFIDKTCGSHMMLSDGFKLPEADKKTLMMEESITSAQLEGAVTTRKVAKALLHSKRQKPKDKHEKMIVNNYRLMQKVVELKNEPLSIDLILSLHRIATEEAIENQAVSGAFRQTDDIHIADYDRNLVYQPPKCSEVPQLMETLCRFANTNHDGIENSLFIHPVVKAVMLHFLTGYIHPFGDGNGRTARALFYWFMLKNGYGLFEYISISRLLNQAPSKYAKSYLYTEYDDLDMTYFIYYQLDVIKRAILDLQAYVERESAKLKNFTAEIAQFAERHQLNSRQIEILQTAVQDKGRTFKVKDTAAQFDVAENTARADLNRLATLKLLGRLKDGNAIHFVALGDLKERLR</sequence>
<dbReference type="Proteomes" id="UP001240589">
    <property type="component" value="Unassembled WGS sequence"/>
</dbReference>
<dbReference type="EMBL" id="JASPBL010000014">
    <property type="protein sequence ID" value="MDK8361372.1"/>
    <property type="molecule type" value="Genomic_DNA"/>
</dbReference>
<name>A0AAW6ZF86_NEIMU</name>
<keyword evidence="1" id="KW-0805">Transcription regulation</keyword>